<evidence type="ECO:0000256" key="4">
    <source>
        <dbReference type="ARBA" id="ARBA00022989"/>
    </source>
</evidence>
<keyword evidence="6 7" id="KW-0456">Lyase</keyword>
<comment type="subcellular location">
    <subcellularLocation>
        <location evidence="1">Membrane</location>
    </subcellularLocation>
</comment>
<comment type="similarity">
    <text evidence="7">Belongs to the adenylyl cyclase class-4/guanylyl cyclase family.</text>
</comment>
<dbReference type="Pfam" id="PF00211">
    <property type="entry name" value="Guanylate_cyc"/>
    <property type="match status" value="1"/>
</dbReference>
<dbReference type="GO" id="GO:0000166">
    <property type="term" value="F:nucleotide binding"/>
    <property type="evidence" value="ECO:0007669"/>
    <property type="project" value="UniProtKB-KW"/>
</dbReference>
<dbReference type="SUPFAM" id="SSF55781">
    <property type="entry name" value="GAF domain-like"/>
    <property type="match status" value="1"/>
</dbReference>
<dbReference type="EMBL" id="CP001322">
    <property type="protein sequence ID" value="ACL02984.1"/>
    <property type="molecule type" value="Genomic_DNA"/>
</dbReference>
<evidence type="ECO:0000256" key="6">
    <source>
        <dbReference type="ARBA" id="ARBA00023239"/>
    </source>
</evidence>
<dbReference type="EC" id="4.6.1.2" evidence="9"/>
<keyword evidence="10" id="KW-1185">Reference proteome</keyword>
<evidence type="ECO:0000313" key="9">
    <source>
        <dbReference type="EMBL" id="ACL02984.1"/>
    </source>
</evidence>
<dbReference type="HOGENOM" id="CLU_000445_110_5_7"/>
<name>B8F9N8_DESAL</name>
<evidence type="ECO:0000259" key="8">
    <source>
        <dbReference type="PROSITE" id="PS50125"/>
    </source>
</evidence>
<gene>
    <name evidence="9" type="ordered locus">Dalk_1281</name>
</gene>
<proteinExistence type="inferred from homology"/>
<keyword evidence="2" id="KW-0812">Transmembrane</keyword>
<dbReference type="InterPro" id="IPR001054">
    <property type="entry name" value="A/G_cyclase"/>
</dbReference>
<keyword evidence="4" id="KW-1133">Transmembrane helix</keyword>
<dbReference type="InterPro" id="IPR003018">
    <property type="entry name" value="GAF"/>
</dbReference>
<evidence type="ECO:0000256" key="7">
    <source>
        <dbReference type="RuleBase" id="RU000405"/>
    </source>
</evidence>
<dbReference type="Proteomes" id="UP000000739">
    <property type="component" value="Chromosome"/>
</dbReference>
<dbReference type="AlphaFoldDB" id="B8F9N8"/>
<keyword evidence="3" id="KW-0547">Nucleotide-binding</keyword>
<evidence type="ECO:0000256" key="5">
    <source>
        <dbReference type="ARBA" id="ARBA00023136"/>
    </source>
</evidence>
<dbReference type="GO" id="GO:0035556">
    <property type="term" value="P:intracellular signal transduction"/>
    <property type="evidence" value="ECO:0007669"/>
    <property type="project" value="InterPro"/>
</dbReference>
<dbReference type="InterPro" id="IPR018297">
    <property type="entry name" value="A/G_cyclase_CS"/>
</dbReference>
<dbReference type="eggNOG" id="COG2114">
    <property type="taxonomic scope" value="Bacteria"/>
</dbReference>
<dbReference type="KEGG" id="dal:Dalk_1281"/>
<evidence type="ECO:0000256" key="3">
    <source>
        <dbReference type="ARBA" id="ARBA00022741"/>
    </source>
</evidence>
<sequence length="477" mass="53234">MSPKSKILFPAGMQKGCLHAHKTGEPLYMAVDFKKGLHEKGLGDISGRRHVESLLIAAFRIFYNPGKNLFREKAPDLTSDRRKLRDLTTIAEISLKLTSELEPESLFYLIVFYASVLLEADKAVLWVVDPETNEHKVKAVHGYENDQEMLNQVYLGSFNAEWGEDEASFTVVRPQARAKLPFLNPGCEYEAIVAPVSGKREAIGALIVEDKLSGAPFSSYDGEILHLLAAHAGIAIENARLYQEQDRLVQLRTRELEAERNKSEQLLLNILPDEVYRELKTRGRVTPKRHDSVTILFADFVDFTAHAEKISPEELIDDLEASYALFDEIVEARGLEKLKTIGDSYMCAGGLTVLNENHAMDCVQAGLDMVESIKAIKQARQALGINSWDVRVGIHTGPVVAGVIGQTKFSYDVWGEAVNLASRMEANGIPNKVNISEATYLQVKDQFQCDPRGMIRLKGIGKAQMYLVKALKDRKCD</sequence>
<dbReference type="CDD" id="cd07302">
    <property type="entry name" value="CHD"/>
    <property type="match status" value="1"/>
</dbReference>
<dbReference type="InterPro" id="IPR029016">
    <property type="entry name" value="GAF-like_dom_sf"/>
</dbReference>
<dbReference type="InterPro" id="IPR029787">
    <property type="entry name" value="Nucleotide_cyclase"/>
</dbReference>
<dbReference type="GO" id="GO:0016020">
    <property type="term" value="C:membrane"/>
    <property type="evidence" value="ECO:0007669"/>
    <property type="project" value="UniProtKB-SubCell"/>
</dbReference>
<protein>
    <submittedName>
        <fullName evidence="9">Adenylate/guanylate cyclase with GAF sensor(S)</fullName>
        <ecNumber evidence="9">4.6.1.2</ecNumber>
    </submittedName>
</protein>
<feature type="domain" description="Guanylate cyclase" evidence="8">
    <location>
        <begin position="294"/>
        <end position="425"/>
    </location>
</feature>
<accession>B8F9N8</accession>
<dbReference type="eggNOG" id="COG2203">
    <property type="taxonomic scope" value="Bacteria"/>
</dbReference>
<dbReference type="Gene3D" id="3.30.70.1230">
    <property type="entry name" value="Nucleotide cyclase"/>
    <property type="match status" value="1"/>
</dbReference>
<evidence type="ECO:0000313" key="10">
    <source>
        <dbReference type="Proteomes" id="UP000000739"/>
    </source>
</evidence>
<dbReference type="PROSITE" id="PS50125">
    <property type="entry name" value="GUANYLATE_CYCLASE_2"/>
    <property type="match status" value="1"/>
</dbReference>
<dbReference type="GO" id="GO:0004016">
    <property type="term" value="F:adenylate cyclase activity"/>
    <property type="evidence" value="ECO:0007669"/>
    <property type="project" value="UniProtKB-ARBA"/>
</dbReference>
<dbReference type="SMART" id="SM00065">
    <property type="entry name" value="GAF"/>
    <property type="match status" value="1"/>
</dbReference>
<organism evidence="9 10">
    <name type="scientific">Desulfatibacillum aliphaticivorans</name>
    <dbReference type="NCBI Taxonomy" id="218208"/>
    <lineage>
        <taxon>Bacteria</taxon>
        <taxon>Pseudomonadati</taxon>
        <taxon>Thermodesulfobacteriota</taxon>
        <taxon>Desulfobacteria</taxon>
        <taxon>Desulfobacterales</taxon>
        <taxon>Desulfatibacillaceae</taxon>
        <taxon>Desulfatibacillum</taxon>
    </lineage>
</organism>
<evidence type="ECO:0000256" key="2">
    <source>
        <dbReference type="ARBA" id="ARBA00022692"/>
    </source>
</evidence>
<dbReference type="InterPro" id="IPR050401">
    <property type="entry name" value="Cyclic_nucleotide_synthase"/>
</dbReference>
<dbReference type="PROSITE" id="PS00452">
    <property type="entry name" value="GUANYLATE_CYCLASE_1"/>
    <property type="match status" value="1"/>
</dbReference>
<dbReference type="SUPFAM" id="SSF55073">
    <property type="entry name" value="Nucleotide cyclase"/>
    <property type="match status" value="1"/>
</dbReference>
<dbReference type="GO" id="GO:0004383">
    <property type="term" value="F:guanylate cyclase activity"/>
    <property type="evidence" value="ECO:0007669"/>
    <property type="project" value="UniProtKB-EC"/>
</dbReference>
<dbReference type="PANTHER" id="PTHR11920">
    <property type="entry name" value="GUANYLYL CYCLASE"/>
    <property type="match status" value="1"/>
</dbReference>
<dbReference type="SMART" id="SM00044">
    <property type="entry name" value="CYCc"/>
    <property type="match status" value="1"/>
</dbReference>
<dbReference type="Gene3D" id="3.30.450.40">
    <property type="match status" value="2"/>
</dbReference>
<evidence type="ECO:0000256" key="1">
    <source>
        <dbReference type="ARBA" id="ARBA00004370"/>
    </source>
</evidence>
<keyword evidence="5" id="KW-0472">Membrane</keyword>
<reference evidence="9 10" key="1">
    <citation type="journal article" date="2012" name="Environ. Microbiol.">
        <title>The genome sequence of Desulfatibacillum alkenivorans AK-01: a blueprint for anaerobic alkane oxidation.</title>
        <authorList>
            <person name="Callaghan A.V."/>
            <person name="Morris B.E."/>
            <person name="Pereira I.A."/>
            <person name="McInerney M.J."/>
            <person name="Austin R.N."/>
            <person name="Groves J.T."/>
            <person name="Kukor J.J."/>
            <person name="Suflita J.M."/>
            <person name="Young L.Y."/>
            <person name="Zylstra G.J."/>
            <person name="Wawrik B."/>
        </authorList>
    </citation>
    <scope>NUCLEOTIDE SEQUENCE [LARGE SCALE GENOMIC DNA]</scope>
    <source>
        <strain evidence="9 10">AK-01</strain>
    </source>
</reference>
<dbReference type="PANTHER" id="PTHR11920:SF335">
    <property type="entry name" value="GUANYLATE CYCLASE"/>
    <property type="match status" value="1"/>
</dbReference>